<dbReference type="PANTHER" id="PTHR13887:SF56">
    <property type="entry name" value="THIOREDOXIN-LIKE REDUCTASE RV2466C"/>
    <property type="match status" value="1"/>
</dbReference>
<dbReference type="eggNOG" id="COG1651">
    <property type="taxonomic scope" value="Bacteria"/>
</dbReference>
<dbReference type="AlphaFoldDB" id="A8LJV3"/>
<dbReference type="Proteomes" id="UP000006833">
    <property type="component" value="Chromosome"/>
</dbReference>
<gene>
    <name evidence="3" type="primary">dsbA1</name>
    <name evidence="3" type="ordered locus">Dshi_0030</name>
</gene>
<dbReference type="STRING" id="398580.Dshi_0030"/>
<comment type="similarity">
    <text evidence="1">Belongs to the thioredoxin family. DsbA subfamily.</text>
</comment>
<dbReference type="SUPFAM" id="SSF52833">
    <property type="entry name" value="Thioredoxin-like"/>
    <property type="match status" value="1"/>
</dbReference>
<proteinExistence type="inferred from homology"/>
<dbReference type="KEGG" id="dsh:Dshi_0030"/>
<protein>
    <submittedName>
        <fullName evidence="3">Putative thiol-disulfide oxidoreductase D</fullName>
    </submittedName>
</protein>
<dbReference type="RefSeq" id="WP_012176712.1">
    <property type="nucleotide sequence ID" value="NC_009952.1"/>
</dbReference>
<organism evidence="3 4">
    <name type="scientific">Dinoroseobacter shibae (strain DSM 16493 / NCIMB 14021 / DFL 12)</name>
    <dbReference type="NCBI Taxonomy" id="398580"/>
    <lineage>
        <taxon>Bacteria</taxon>
        <taxon>Pseudomonadati</taxon>
        <taxon>Pseudomonadota</taxon>
        <taxon>Alphaproteobacteria</taxon>
        <taxon>Rhodobacterales</taxon>
        <taxon>Roseobacteraceae</taxon>
        <taxon>Dinoroseobacter</taxon>
    </lineage>
</organism>
<dbReference type="OrthoDB" id="8478320at2"/>
<dbReference type="PANTHER" id="PTHR13887">
    <property type="entry name" value="GLUTATHIONE S-TRANSFERASE KAPPA"/>
    <property type="match status" value="1"/>
</dbReference>
<sequence>MARKLTSLALGVAIAAAGAYWYTSQSGVPTAGVTLNPVGSVEAQEVDTSGIVEMTLGAADAPITVVEYASFTCPHCATFHQNVFPELKENYIETGKVQFIYREVYFDRFGLWAGMVARCGGEERYFGITDMLYEQQSEWTGNGSPAEVADNLRRIGRVAGMSDEQVDACLQDGEKAQALVAWYQQNAEADGINSTPSFVINGENYSNMNFRDFAAVLDGLLEE</sequence>
<dbReference type="InterPro" id="IPR012336">
    <property type="entry name" value="Thioredoxin-like_fold"/>
</dbReference>
<evidence type="ECO:0000313" key="4">
    <source>
        <dbReference type="Proteomes" id="UP000006833"/>
    </source>
</evidence>
<dbReference type="HOGENOM" id="CLU_000288_47_5_5"/>
<evidence type="ECO:0000313" key="3">
    <source>
        <dbReference type="EMBL" id="ABV91779.1"/>
    </source>
</evidence>
<accession>A8LJV3</accession>
<dbReference type="Pfam" id="PF13462">
    <property type="entry name" value="Thioredoxin_4"/>
    <property type="match status" value="1"/>
</dbReference>
<feature type="domain" description="Thioredoxin-like fold" evidence="2">
    <location>
        <begin position="53"/>
        <end position="218"/>
    </location>
</feature>
<dbReference type="InterPro" id="IPR036249">
    <property type="entry name" value="Thioredoxin-like_sf"/>
</dbReference>
<evidence type="ECO:0000256" key="1">
    <source>
        <dbReference type="ARBA" id="ARBA00005791"/>
    </source>
</evidence>
<keyword evidence="4" id="KW-1185">Reference proteome</keyword>
<dbReference type="Gene3D" id="3.40.30.10">
    <property type="entry name" value="Glutaredoxin"/>
    <property type="match status" value="1"/>
</dbReference>
<evidence type="ECO:0000259" key="2">
    <source>
        <dbReference type="Pfam" id="PF13462"/>
    </source>
</evidence>
<dbReference type="EMBL" id="CP000830">
    <property type="protein sequence ID" value="ABV91779.1"/>
    <property type="molecule type" value="Genomic_DNA"/>
</dbReference>
<name>A8LJV3_DINSH</name>
<reference evidence="4" key="1">
    <citation type="journal article" date="2010" name="ISME J.">
        <title>The complete genome sequence of the algal symbiont Dinoroseobacter shibae: a hitchhiker's guide to life in the sea.</title>
        <authorList>
            <person name="Wagner-Dobler I."/>
            <person name="Ballhausen B."/>
            <person name="Berger M."/>
            <person name="Brinkhoff T."/>
            <person name="Buchholz I."/>
            <person name="Bunk B."/>
            <person name="Cypionka H."/>
            <person name="Daniel R."/>
            <person name="Drepper T."/>
            <person name="Gerdts G."/>
            <person name="Hahnke S."/>
            <person name="Han C."/>
            <person name="Jahn D."/>
            <person name="Kalhoefer D."/>
            <person name="Kiss H."/>
            <person name="Klenk H.P."/>
            <person name="Kyrpides N."/>
            <person name="Liebl W."/>
            <person name="Liesegang H."/>
            <person name="Meincke L."/>
            <person name="Pati A."/>
            <person name="Petersen J."/>
            <person name="Piekarski T."/>
            <person name="Pommerenke C."/>
            <person name="Pradella S."/>
            <person name="Pukall R."/>
            <person name="Rabus R."/>
            <person name="Stackebrandt E."/>
            <person name="Thole S."/>
            <person name="Thompson L."/>
            <person name="Tielen P."/>
            <person name="Tomasch J."/>
            <person name="von Jan M."/>
            <person name="Wanphrut N."/>
            <person name="Wichels A."/>
            <person name="Zech H."/>
            <person name="Simon M."/>
        </authorList>
    </citation>
    <scope>NUCLEOTIDE SEQUENCE [LARGE SCALE GENOMIC DNA]</scope>
    <source>
        <strain evidence="4">DSM 16493 / NCIMB 14021 / DFL 12</strain>
    </source>
</reference>